<name>A0A6H2GW27_9BACL</name>
<keyword evidence="3" id="KW-1185">Reference proteome</keyword>
<dbReference type="RefSeq" id="WP_168907266.1">
    <property type="nucleotide sequence ID" value="NZ_CP051428.1"/>
</dbReference>
<reference evidence="2 3" key="1">
    <citation type="submission" date="2020-04" db="EMBL/GenBank/DDBJ databases">
        <title>Novel Paenibacillus strain UniB2 isolated from commercial digestive syrup.</title>
        <authorList>
            <person name="Thorat V."/>
            <person name="Kirdat K."/>
            <person name="Tiwarekar B."/>
            <person name="Yadav A."/>
        </authorList>
    </citation>
    <scope>NUCLEOTIDE SEQUENCE [LARGE SCALE GENOMIC DNA]</scope>
    <source>
        <strain evidence="2 3">UniB2</strain>
    </source>
</reference>
<proteinExistence type="predicted"/>
<dbReference type="KEGG" id="palr:HGI30_08685"/>
<evidence type="ECO:0000313" key="3">
    <source>
        <dbReference type="Proteomes" id="UP000502136"/>
    </source>
</evidence>
<dbReference type="EMBL" id="CP051428">
    <property type="protein sequence ID" value="QJC51620.1"/>
    <property type="molecule type" value="Genomic_DNA"/>
</dbReference>
<evidence type="ECO:0000259" key="1">
    <source>
        <dbReference type="Pfam" id="PF13785"/>
    </source>
</evidence>
<organism evidence="2 3">
    <name type="scientific">Paenibacillus albicereus</name>
    <dbReference type="NCBI Taxonomy" id="2726185"/>
    <lineage>
        <taxon>Bacteria</taxon>
        <taxon>Bacillati</taxon>
        <taxon>Bacillota</taxon>
        <taxon>Bacilli</taxon>
        <taxon>Bacillales</taxon>
        <taxon>Paenibacillaceae</taxon>
        <taxon>Paenibacillus</taxon>
    </lineage>
</organism>
<dbReference type="Proteomes" id="UP000502136">
    <property type="component" value="Chromosome"/>
</dbReference>
<evidence type="ECO:0000313" key="2">
    <source>
        <dbReference type="EMBL" id="QJC51620.1"/>
    </source>
</evidence>
<dbReference type="AlphaFoldDB" id="A0A6H2GW27"/>
<sequence>MSLFKRVANLMRRPEPPAAEKSILTLGPGDICEISLETYEVIGQSKNFRRKETFLTLQDGTRLRYLHIEDREQTEYTLYEPIDGRLDSIEEVPSTMALDGREYFLEEQYSSPVTAQGRAPHHPAGELHVWQYQSDDRKLLRIEWQEGRFLLYEGERIPAADVRTVRGR</sequence>
<feature type="domain" description="DUF4178" evidence="1">
    <location>
        <begin position="27"/>
        <end position="158"/>
    </location>
</feature>
<dbReference type="InterPro" id="IPR025235">
    <property type="entry name" value="DUF4178"/>
</dbReference>
<protein>
    <submittedName>
        <fullName evidence="2">DUF4178 domain-containing protein</fullName>
    </submittedName>
</protein>
<dbReference type="Pfam" id="PF13785">
    <property type="entry name" value="DUF4178"/>
    <property type="match status" value="1"/>
</dbReference>
<accession>A0A6H2GW27</accession>
<gene>
    <name evidence="2" type="ORF">HGI30_08685</name>
</gene>